<dbReference type="OrthoDB" id="5953190at2759"/>
<dbReference type="PhylomeDB" id="A7SNE2"/>
<dbReference type="eggNOG" id="KOG4177">
    <property type="taxonomic scope" value="Eukaryota"/>
</dbReference>
<dbReference type="Gene3D" id="1.25.40.20">
    <property type="entry name" value="Ankyrin repeat-containing domain"/>
    <property type="match status" value="2"/>
</dbReference>
<evidence type="ECO:0000256" key="2">
    <source>
        <dbReference type="ARBA" id="ARBA00023043"/>
    </source>
</evidence>
<evidence type="ECO:0000256" key="3">
    <source>
        <dbReference type="PROSITE-ProRule" id="PRU00023"/>
    </source>
</evidence>
<dbReference type="SMART" id="SM00248">
    <property type="entry name" value="ANK"/>
    <property type="match status" value="3"/>
</dbReference>
<dbReference type="KEGG" id="nve:5506138"/>
<dbReference type="InterPro" id="IPR036770">
    <property type="entry name" value="Ankyrin_rpt-contain_sf"/>
</dbReference>
<dbReference type="STRING" id="45351.A7SNE2"/>
<feature type="repeat" description="ANK" evidence="3">
    <location>
        <begin position="100"/>
        <end position="132"/>
    </location>
</feature>
<evidence type="ECO:0000256" key="1">
    <source>
        <dbReference type="ARBA" id="ARBA00022737"/>
    </source>
</evidence>
<dbReference type="AlphaFoldDB" id="A7SNE2"/>
<dbReference type="EMBL" id="DS469719">
    <property type="protein sequence ID" value="EDO34784.1"/>
    <property type="molecule type" value="Genomic_DNA"/>
</dbReference>
<gene>
    <name evidence="4" type="ORF">NEMVEDRAFT_v1g246359</name>
</gene>
<dbReference type="Proteomes" id="UP000001593">
    <property type="component" value="Unassembled WGS sequence"/>
</dbReference>
<name>A7SNE2_NEMVE</name>
<dbReference type="InterPro" id="IPR002110">
    <property type="entry name" value="Ankyrin_rpt"/>
</dbReference>
<dbReference type="HOGENOM" id="CLU_1300994_0_0_1"/>
<dbReference type="PANTHER" id="PTHR24198:SF165">
    <property type="entry name" value="ANKYRIN REPEAT-CONTAINING PROTEIN-RELATED"/>
    <property type="match status" value="1"/>
</dbReference>
<organism evidence="4 5">
    <name type="scientific">Nematostella vectensis</name>
    <name type="common">Starlet sea anemone</name>
    <dbReference type="NCBI Taxonomy" id="45351"/>
    <lineage>
        <taxon>Eukaryota</taxon>
        <taxon>Metazoa</taxon>
        <taxon>Cnidaria</taxon>
        <taxon>Anthozoa</taxon>
        <taxon>Hexacorallia</taxon>
        <taxon>Actiniaria</taxon>
        <taxon>Edwardsiidae</taxon>
        <taxon>Nematostella</taxon>
    </lineage>
</organism>
<dbReference type="Pfam" id="PF12796">
    <property type="entry name" value="Ank_2"/>
    <property type="match status" value="1"/>
</dbReference>
<dbReference type="PANTHER" id="PTHR24198">
    <property type="entry name" value="ANKYRIN REPEAT AND PROTEIN KINASE DOMAIN-CONTAINING PROTEIN"/>
    <property type="match status" value="1"/>
</dbReference>
<evidence type="ECO:0000313" key="4">
    <source>
        <dbReference type="EMBL" id="EDO34784.1"/>
    </source>
</evidence>
<reference evidence="4 5" key="1">
    <citation type="journal article" date="2007" name="Science">
        <title>Sea anemone genome reveals ancestral eumetazoan gene repertoire and genomic organization.</title>
        <authorList>
            <person name="Putnam N.H."/>
            <person name="Srivastava M."/>
            <person name="Hellsten U."/>
            <person name="Dirks B."/>
            <person name="Chapman J."/>
            <person name="Salamov A."/>
            <person name="Terry A."/>
            <person name="Shapiro H."/>
            <person name="Lindquist E."/>
            <person name="Kapitonov V.V."/>
            <person name="Jurka J."/>
            <person name="Genikhovich G."/>
            <person name="Grigoriev I.V."/>
            <person name="Lucas S.M."/>
            <person name="Steele R.E."/>
            <person name="Finnerty J.R."/>
            <person name="Technau U."/>
            <person name="Martindale M.Q."/>
            <person name="Rokhsar D.S."/>
        </authorList>
    </citation>
    <scope>NUCLEOTIDE SEQUENCE [LARGE SCALE GENOMIC DNA]</scope>
    <source>
        <strain evidence="5">CH2 X CH6</strain>
    </source>
</reference>
<dbReference type="PROSITE" id="PS50088">
    <property type="entry name" value="ANK_REPEAT"/>
    <property type="match status" value="2"/>
</dbReference>
<evidence type="ECO:0000313" key="5">
    <source>
        <dbReference type="Proteomes" id="UP000001593"/>
    </source>
</evidence>
<dbReference type="Pfam" id="PF00023">
    <property type="entry name" value="Ank"/>
    <property type="match status" value="1"/>
</dbReference>
<dbReference type="InParanoid" id="A7SNE2"/>
<keyword evidence="5" id="KW-1185">Reference proteome</keyword>
<sequence length="212" mass="23220">MAARNGSTKSAEILIHHGAEIEAFIKPRNAQADQLYPVHFAARHGHAECIEMLLKHGAKVNRQTGKSLMTALHLAVQHKHLACTNALLSYRASTEIADYNGNLPLHIACKGGDHGAIELLLQAGTKTDYFNIAGKRPYDLLNQPDAKAMLQRLSRYPKTLAFMCVQVIRASLHMEGCPKSLRQLSDELPVPTSVKSALSLNSVVQIVKPPCE</sequence>
<feature type="repeat" description="ANK" evidence="3">
    <location>
        <begin position="33"/>
        <end position="65"/>
    </location>
</feature>
<protein>
    <submittedName>
        <fullName evidence="4">Uncharacterized protein</fullName>
    </submittedName>
</protein>
<keyword evidence="1" id="KW-0677">Repeat</keyword>
<keyword evidence="2 3" id="KW-0040">ANK repeat</keyword>
<proteinExistence type="predicted"/>
<dbReference type="SUPFAM" id="SSF48403">
    <property type="entry name" value="Ankyrin repeat"/>
    <property type="match status" value="1"/>
</dbReference>
<accession>A7SNE2</accession>
<dbReference type="PROSITE" id="PS50297">
    <property type="entry name" value="ANK_REP_REGION"/>
    <property type="match status" value="2"/>
</dbReference>